<dbReference type="GeneID" id="108675590"/>
<dbReference type="OrthoDB" id="10638828at2759"/>
<proteinExistence type="predicted"/>
<feature type="compositionally biased region" description="Polar residues" evidence="1">
    <location>
        <begin position="81"/>
        <end position="98"/>
    </location>
</feature>
<sequence length="567" mass="61854">MLKKKATKSFADALLSADVDVELPSKPKKFKPKLSTACQAARNKETVPNKGLSQKSFPQSRPDRKSFPNKGNVNVDKNRRNSVPSQAENCTAHSSSQKTKSEIAFSKPFKCPYSANFRKIQDSDSESEDFENSSKVEESHFVSNRQIGKADKRVKKLLAEDKEQEDKAKILLAVDEELMIFDLQLEDEMQAELEEPKSIHITVLPSGIPFLHSLHCHTLYAPEKVMWPFVPSIAGSKGSSRGNTAALMRWLGSLNATQVKELILSRALMEPELPTDVVCPLLKYLIRYIAAHPLAPSSLGSDKAVPPEEVGDKAVPPEEGGDDEMVTAAHQLITFHLTTSTAPAALLKSFLAEIPLALVNLGGNQSCFPHSTLACWSISSELHHNKTPNSASDSCAQMNSIKLLLNALCSGLAQLTHHLSSTETQMASSSVEEGMLDALVSWLCRLGQDPAVLTSSLHTTVATAISHTLQLYRDFQAKVQDLVEIISEPWLSNPDSEESGSNEAGSDSSKSFPHHTASFVCHTLLANSHRCRQLASSLAFLALTDCLQCDSVEVLDAVEMSDTLVTV</sequence>
<name>A0A979FUS8_HYAAZ</name>
<dbReference type="AlphaFoldDB" id="A0A979FUS8"/>
<keyword evidence="2" id="KW-1185">Reference proteome</keyword>
<dbReference type="Proteomes" id="UP000694843">
    <property type="component" value="Unplaced"/>
</dbReference>
<reference evidence="3" key="1">
    <citation type="submission" date="2025-08" db="UniProtKB">
        <authorList>
            <consortium name="RefSeq"/>
        </authorList>
    </citation>
    <scope>IDENTIFICATION</scope>
    <source>
        <tissue evidence="3">Whole organism</tissue>
    </source>
</reference>
<evidence type="ECO:0000313" key="2">
    <source>
        <dbReference type="Proteomes" id="UP000694843"/>
    </source>
</evidence>
<dbReference type="RefSeq" id="XP_047740993.1">
    <property type="nucleotide sequence ID" value="XM_047885037.1"/>
</dbReference>
<protein>
    <submittedName>
        <fullName evidence="3">Uncharacterized protein LOC108675590</fullName>
    </submittedName>
</protein>
<feature type="region of interest" description="Disordered" evidence="1">
    <location>
        <begin position="122"/>
        <end position="143"/>
    </location>
</feature>
<organism evidence="2 3">
    <name type="scientific">Hyalella azteca</name>
    <name type="common">Amphipod</name>
    <dbReference type="NCBI Taxonomy" id="294128"/>
    <lineage>
        <taxon>Eukaryota</taxon>
        <taxon>Metazoa</taxon>
        <taxon>Ecdysozoa</taxon>
        <taxon>Arthropoda</taxon>
        <taxon>Crustacea</taxon>
        <taxon>Multicrustacea</taxon>
        <taxon>Malacostraca</taxon>
        <taxon>Eumalacostraca</taxon>
        <taxon>Peracarida</taxon>
        <taxon>Amphipoda</taxon>
        <taxon>Senticaudata</taxon>
        <taxon>Talitrida</taxon>
        <taxon>Talitroidea</taxon>
        <taxon>Hyalellidae</taxon>
        <taxon>Hyalella</taxon>
    </lineage>
</organism>
<evidence type="ECO:0000256" key="1">
    <source>
        <dbReference type="SAM" id="MobiDB-lite"/>
    </source>
</evidence>
<dbReference type="KEGG" id="hazt:108675590"/>
<feature type="region of interest" description="Disordered" evidence="1">
    <location>
        <begin position="21"/>
        <end position="101"/>
    </location>
</feature>
<gene>
    <name evidence="3" type="primary">LOC108675590</name>
</gene>
<accession>A0A979FUS8</accession>
<evidence type="ECO:0000313" key="3">
    <source>
        <dbReference type="RefSeq" id="XP_047740993.1"/>
    </source>
</evidence>